<dbReference type="RefSeq" id="WP_377856100.1">
    <property type="nucleotide sequence ID" value="NZ_JBHLZU010000019.1"/>
</dbReference>
<gene>
    <name evidence="1" type="ORF">ACFFQA_23500</name>
</gene>
<name>A0ABV6A184_9PSEU</name>
<accession>A0ABV6A184</accession>
<dbReference type="InterPro" id="IPR046032">
    <property type="entry name" value="DUF5990"/>
</dbReference>
<dbReference type="EMBL" id="JBHLZU010000019">
    <property type="protein sequence ID" value="MFB9906912.1"/>
    <property type="molecule type" value="Genomic_DNA"/>
</dbReference>
<sequence>MAGEAVIAQVRIEAHTLPGASWDCYEGVEVGVQCGSETVDAVPGDAESALFEFDVRVVDGDFRGPFVHGRKGERFLYLVWRHLPEGGEPEVFRRAKLLLTGVVPVPGEGETLVGALGLTDGRGGPLCAGVRPPVVTWDVQPRNANERVFPLR</sequence>
<evidence type="ECO:0000313" key="1">
    <source>
        <dbReference type="EMBL" id="MFB9906912.1"/>
    </source>
</evidence>
<organism evidence="1 2">
    <name type="scientific">Allokutzneria oryzae</name>
    <dbReference type="NCBI Taxonomy" id="1378989"/>
    <lineage>
        <taxon>Bacteria</taxon>
        <taxon>Bacillati</taxon>
        <taxon>Actinomycetota</taxon>
        <taxon>Actinomycetes</taxon>
        <taxon>Pseudonocardiales</taxon>
        <taxon>Pseudonocardiaceae</taxon>
        <taxon>Allokutzneria</taxon>
    </lineage>
</organism>
<dbReference type="Proteomes" id="UP001589693">
    <property type="component" value="Unassembled WGS sequence"/>
</dbReference>
<dbReference type="Pfam" id="PF19452">
    <property type="entry name" value="DUF5990"/>
    <property type="match status" value="1"/>
</dbReference>
<protein>
    <submittedName>
        <fullName evidence="1">DUF5990 family protein</fullName>
    </submittedName>
</protein>
<proteinExistence type="predicted"/>
<keyword evidence="2" id="KW-1185">Reference proteome</keyword>
<reference evidence="1 2" key="1">
    <citation type="submission" date="2024-09" db="EMBL/GenBank/DDBJ databases">
        <authorList>
            <person name="Sun Q."/>
            <person name="Mori K."/>
        </authorList>
    </citation>
    <scope>NUCLEOTIDE SEQUENCE [LARGE SCALE GENOMIC DNA]</scope>
    <source>
        <strain evidence="1 2">TBRC 7907</strain>
    </source>
</reference>
<evidence type="ECO:0000313" key="2">
    <source>
        <dbReference type="Proteomes" id="UP001589693"/>
    </source>
</evidence>
<comment type="caution">
    <text evidence="1">The sequence shown here is derived from an EMBL/GenBank/DDBJ whole genome shotgun (WGS) entry which is preliminary data.</text>
</comment>